<dbReference type="Gene3D" id="2.30.130.10">
    <property type="entry name" value="PUA domain"/>
    <property type="match status" value="1"/>
</dbReference>
<evidence type="ECO:0000259" key="1">
    <source>
        <dbReference type="Pfam" id="PF01472"/>
    </source>
</evidence>
<organism evidence="2">
    <name type="scientific">Geoglobus ahangari</name>
    <dbReference type="NCBI Taxonomy" id="113653"/>
    <lineage>
        <taxon>Archaea</taxon>
        <taxon>Methanobacteriati</taxon>
        <taxon>Methanobacteriota</taxon>
        <taxon>Archaeoglobi</taxon>
        <taxon>Archaeoglobales</taxon>
        <taxon>Archaeoglobaceae</taxon>
        <taxon>Geoglobus</taxon>
    </lineage>
</organism>
<dbReference type="SUPFAM" id="SSF88697">
    <property type="entry name" value="PUA domain-like"/>
    <property type="match status" value="1"/>
</dbReference>
<dbReference type="InterPro" id="IPR002478">
    <property type="entry name" value="PUA"/>
</dbReference>
<gene>
    <name evidence="2" type="ORF">ENL48_06105</name>
</gene>
<proteinExistence type="predicted"/>
<dbReference type="EMBL" id="DRUC01000093">
    <property type="protein sequence ID" value="HHF48700.1"/>
    <property type="molecule type" value="Genomic_DNA"/>
</dbReference>
<protein>
    <recommendedName>
        <fullName evidence="1">PUA domain-containing protein</fullName>
    </recommendedName>
</protein>
<sequence length="60" mass="6798">MLRERYSQKGVIRADEKIKPNDVVVYYSSYIIGVGQAVISGREMGKIDGKAIISRRKKLI</sequence>
<dbReference type="InterPro" id="IPR015947">
    <property type="entry name" value="PUA-like_sf"/>
</dbReference>
<reference evidence="2" key="1">
    <citation type="journal article" date="2020" name="mSystems">
        <title>Genome- and Community-Level Interaction Insights into Carbon Utilization and Element Cycling Functions of Hydrothermarchaeota in Hydrothermal Sediment.</title>
        <authorList>
            <person name="Zhou Z."/>
            <person name="Liu Y."/>
            <person name="Xu W."/>
            <person name="Pan J."/>
            <person name="Luo Z.H."/>
            <person name="Li M."/>
        </authorList>
    </citation>
    <scope>NUCLEOTIDE SEQUENCE [LARGE SCALE GENOMIC DNA]</scope>
    <source>
        <strain evidence="2">SpSt-10</strain>
    </source>
</reference>
<comment type="caution">
    <text evidence="2">The sequence shown here is derived from an EMBL/GenBank/DDBJ whole genome shotgun (WGS) entry which is preliminary data.</text>
</comment>
<name>A0A7J3TJM5_9EURY</name>
<dbReference type="InterPro" id="IPR036974">
    <property type="entry name" value="PUA_sf"/>
</dbReference>
<feature type="domain" description="PUA" evidence="1">
    <location>
        <begin position="9"/>
        <end position="52"/>
    </location>
</feature>
<dbReference type="GO" id="GO:0003723">
    <property type="term" value="F:RNA binding"/>
    <property type="evidence" value="ECO:0007669"/>
    <property type="project" value="InterPro"/>
</dbReference>
<dbReference type="PROSITE" id="PS50890">
    <property type="entry name" value="PUA"/>
    <property type="match status" value="1"/>
</dbReference>
<dbReference type="AlphaFoldDB" id="A0A7J3TJM5"/>
<dbReference type="Pfam" id="PF01472">
    <property type="entry name" value="PUA"/>
    <property type="match status" value="1"/>
</dbReference>
<accession>A0A7J3TJM5</accession>
<evidence type="ECO:0000313" key="2">
    <source>
        <dbReference type="EMBL" id="HHF48700.1"/>
    </source>
</evidence>